<feature type="region of interest" description="Disordered" evidence="1">
    <location>
        <begin position="231"/>
        <end position="268"/>
    </location>
</feature>
<dbReference type="PANTHER" id="PTHR34065">
    <property type="entry name" value="CELL DIVISION CONTROL PROTEIN 14"/>
    <property type="match status" value="1"/>
</dbReference>
<evidence type="ECO:0000256" key="1">
    <source>
        <dbReference type="SAM" id="MobiDB-lite"/>
    </source>
</evidence>
<dbReference type="EMBL" id="JAACJM010000009">
    <property type="protein sequence ID" value="KAF5371121.1"/>
    <property type="molecule type" value="Genomic_DNA"/>
</dbReference>
<feature type="region of interest" description="Disordered" evidence="1">
    <location>
        <begin position="326"/>
        <end position="400"/>
    </location>
</feature>
<accession>A0A8H5LVR9</accession>
<comment type="caution">
    <text evidence="2">The sequence shown here is derived from an EMBL/GenBank/DDBJ whole genome shotgun (WGS) entry which is preliminary data.</text>
</comment>
<sequence>MDVSLESTRNELHDALDEVNSPRVSSNAKSAVLTKLENLLAAASISKETAQFEHILALQYTFECNIPCRLLPWISACCPKLECLSGRVQSSDEEKHEASELSSQLLPALSVIQGIVLSHPPSKAFLGRARNIEILVDLLLASRHVASPSSTATTTKSAGQLIFLTAVVLDTLLCVLVDSCSALRIFEECNGVQAIVKILKRAGTPREVRMKCMEFLYFYLMDETTADLHSQQPLIEPTPPPTAPTTPYRASQTRKKKPFINNTPSRPISRYGSSTYAFSSSSAGITTGSGSSSEGSVGSGTFNPAEFNATSTTRSVSSSSATSFTSILSTSSNGTTSTAPSSASSSPKKYTPMPLPPPTTPPSSPPLQPAFEPRTPSQKQKPRLPVNVPRSQPRHAQAQVQARALMMLKKDVDFVPQSPNRPAHGHSREDSFAGDASLISRQGPGAGIRKHMRARSGLGLQEEEYRDGDGEPVKRAPQSNANAKTTEQKKQLLSTMLGNVDALVESVSKAGIWGLG</sequence>
<reference evidence="2 3" key="1">
    <citation type="journal article" date="2020" name="ISME J.">
        <title>Uncovering the hidden diversity of litter-decomposition mechanisms in mushroom-forming fungi.</title>
        <authorList>
            <person name="Floudas D."/>
            <person name="Bentzer J."/>
            <person name="Ahren D."/>
            <person name="Johansson T."/>
            <person name="Persson P."/>
            <person name="Tunlid A."/>
        </authorList>
    </citation>
    <scope>NUCLEOTIDE SEQUENCE [LARGE SCALE GENOMIC DNA]</scope>
    <source>
        <strain evidence="2 3">CBS 291.85</strain>
    </source>
</reference>
<feature type="compositionally biased region" description="Polar residues" evidence="1">
    <location>
        <begin position="477"/>
        <end position="489"/>
    </location>
</feature>
<keyword evidence="3" id="KW-1185">Reference proteome</keyword>
<dbReference type="InterPro" id="IPR012535">
    <property type="entry name" value="Cell_div_Cdc14"/>
</dbReference>
<feature type="compositionally biased region" description="Low complexity" evidence="1">
    <location>
        <begin position="326"/>
        <end position="352"/>
    </location>
</feature>
<proteinExistence type="predicted"/>
<dbReference type="PANTHER" id="PTHR34065:SF1">
    <property type="entry name" value="CELL DIVISION CONTROL PROTEIN 14"/>
    <property type="match status" value="1"/>
</dbReference>
<protein>
    <submittedName>
        <fullName evidence="2">Uncharacterized protein</fullName>
    </submittedName>
</protein>
<feature type="region of interest" description="Disordered" evidence="1">
    <location>
        <begin position="415"/>
        <end position="489"/>
    </location>
</feature>
<dbReference type="OrthoDB" id="5357220at2759"/>
<evidence type="ECO:0000313" key="2">
    <source>
        <dbReference type="EMBL" id="KAF5371121.1"/>
    </source>
</evidence>
<dbReference type="Proteomes" id="UP000559256">
    <property type="component" value="Unassembled WGS sequence"/>
</dbReference>
<dbReference type="Pfam" id="PF08045">
    <property type="entry name" value="CDC14"/>
    <property type="match status" value="1"/>
</dbReference>
<evidence type="ECO:0000313" key="3">
    <source>
        <dbReference type="Proteomes" id="UP000559256"/>
    </source>
</evidence>
<name>A0A8H5LVR9_9AGAR</name>
<feature type="compositionally biased region" description="Pro residues" evidence="1">
    <location>
        <begin position="353"/>
        <end position="368"/>
    </location>
</feature>
<gene>
    <name evidence="2" type="ORF">D9758_004108</name>
</gene>
<organism evidence="2 3">
    <name type="scientific">Tetrapyrgos nigripes</name>
    <dbReference type="NCBI Taxonomy" id="182062"/>
    <lineage>
        <taxon>Eukaryota</taxon>
        <taxon>Fungi</taxon>
        <taxon>Dikarya</taxon>
        <taxon>Basidiomycota</taxon>
        <taxon>Agaricomycotina</taxon>
        <taxon>Agaricomycetes</taxon>
        <taxon>Agaricomycetidae</taxon>
        <taxon>Agaricales</taxon>
        <taxon>Marasmiineae</taxon>
        <taxon>Marasmiaceae</taxon>
        <taxon>Tetrapyrgos</taxon>
    </lineage>
</organism>
<dbReference type="AlphaFoldDB" id="A0A8H5LVR9"/>